<dbReference type="AlphaFoldDB" id="A0A9W5VWK3"/>
<dbReference type="GO" id="GO:0003954">
    <property type="term" value="F:NADH dehydrogenase activity"/>
    <property type="evidence" value="ECO:0007669"/>
    <property type="project" value="TreeGrafter"/>
</dbReference>
<name>A0A9W5VWK3_9ACTO</name>
<feature type="region of interest" description="Disordered" evidence="11">
    <location>
        <begin position="217"/>
        <end position="247"/>
    </location>
</feature>
<evidence type="ECO:0000256" key="10">
    <source>
        <dbReference type="ARBA" id="ARBA00034078"/>
    </source>
</evidence>
<evidence type="ECO:0000256" key="11">
    <source>
        <dbReference type="SAM" id="MobiDB-lite"/>
    </source>
</evidence>
<keyword evidence="9" id="KW-0520">NAD</keyword>
<feature type="domain" description="4Fe-4S Mo/W bis-MGD-type" evidence="13">
    <location>
        <begin position="287"/>
        <end position="343"/>
    </location>
</feature>
<keyword evidence="4" id="KW-0001">2Fe-2S</keyword>
<evidence type="ECO:0000256" key="7">
    <source>
        <dbReference type="ARBA" id="ARBA00023004"/>
    </source>
</evidence>
<dbReference type="PANTHER" id="PTHR43105">
    <property type="entry name" value="RESPIRATORY NITRATE REDUCTASE"/>
    <property type="match status" value="1"/>
</dbReference>
<dbReference type="InterPro" id="IPR000283">
    <property type="entry name" value="NADH_UbQ_OxRdtase_75kDa_su_CS"/>
</dbReference>
<dbReference type="SUPFAM" id="SSF50692">
    <property type="entry name" value="ADC-like"/>
    <property type="match status" value="1"/>
</dbReference>
<dbReference type="Pfam" id="PF22117">
    <property type="entry name" value="Fer4_Nqo3"/>
    <property type="match status" value="1"/>
</dbReference>
<evidence type="ECO:0000256" key="9">
    <source>
        <dbReference type="ARBA" id="ARBA00023027"/>
    </source>
</evidence>
<protein>
    <recommendedName>
        <fullName evidence="17">NADH-quinone oxidoreductase subunit G</fullName>
    </recommendedName>
</protein>
<dbReference type="Pfam" id="PF13510">
    <property type="entry name" value="Fer2_4"/>
    <property type="match status" value="1"/>
</dbReference>
<keyword evidence="7" id="KW-0408">Iron</keyword>
<dbReference type="GO" id="GO:0042773">
    <property type="term" value="P:ATP synthesis coupled electron transport"/>
    <property type="evidence" value="ECO:0007669"/>
    <property type="project" value="InterPro"/>
</dbReference>
<dbReference type="GO" id="GO:0051537">
    <property type="term" value="F:2 iron, 2 sulfur cluster binding"/>
    <property type="evidence" value="ECO:0007669"/>
    <property type="project" value="UniProtKB-KW"/>
</dbReference>
<dbReference type="OrthoDB" id="9810782at2"/>
<keyword evidence="3" id="KW-0004">4Fe-4S</keyword>
<dbReference type="Gene3D" id="2.40.40.20">
    <property type="match status" value="1"/>
</dbReference>
<proteinExistence type="inferred from homology"/>
<evidence type="ECO:0000313" key="16">
    <source>
        <dbReference type="Proteomes" id="UP000014387"/>
    </source>
</evidence>
<dbReference type="SUPFAM" id="SSF54292">
    <property type="entry name" value="2Fe-2S ferredoxin-like"/>
    <property type="match status" value="1"/>
</dbReference>
<dbReference type="Pfam" id="PF00384">
    <property type="entry name" value="Molybdopterin"/>
    <property type="match status" value="1"/>
</dbReference>
<comment type="similarity">
    <text evidence="2">Belongs to the complex I 75 kDa subunit family.</text>
</comment>
<accession>A0A9W5VWK3</accession>
<dbReference type="GO" id="GO:0016020">
    <property type="term" value="C:membrane"/>
    <property type="evidence" value="ECO:0007669"/>
    <property type="project" value="InterPro"/>
</dbReference>
<reference evidence="15 16" key="1">
    <citation type="submission" date="2013-05" db="EMBL/GenBank/DDBJ databases">
        <title>The Genome Sequence of Actinomyces europaeus ACS-120-V-COL10B.</title>
        <authorList>
            <consortium name="The Broad Institute Genomics Platform"/>
            <person name="Earl A."/>
            <person name="Ward D."/>
            <person name="Feldgarden M."/>
            <person name="Gevers D."/>
            <person name="Saerens B."/>
            <person name="Vaneechoutte M."/>
            <person name="Walker B."/>
            <person name="Young S."/>
            <person name="Zeng Q."/>
            <person name="Gargeya S."/>
            <person name="Fitzgerald M."/>
            <person name="Haas B."/>
            <person name="Abouelleil A."/>
            <person name="Allen A.W."/>
            <person name="Alvarado L."/>
            <person name="Arachchi H.M."/>
            <person name="Berlin A.M."/>
            <person name="Chapman S.B."/>
            <person name="Gainer-Dewar J."/>
            <person name="Goldberg J."/>
            <person name="Griggs A."/>
            <person name="Gujja S."/>
            <person name="Hansen M."/>
            <person name="Howarth C."/>
            <person name="Imamovic A."/>
            <person name="Ireland A."/>
            <person name="Larimer J."/>
            <person name="McCowan C."/>
            <person name="Murphy C."/>
            <person name="Pearson M."/>
            <person name="Poon T.W."/>
            <person name="Priest M."/>
            <person name="Roberts A."/>
            <person name="Saif S."/>
            <person name="Shea T."/>
            <person name="Sisk P."/>
            <person name="Sykes S."/>
            <person name="Wortman J."/>
            <person name="Nusbaum C."/>
            <person name="Birren B."/>
        </authorList>
    </citation>
    <scope>NUCLEOTIDE SEQUENCE [LARGE SCALE GENOMIC DNA]</scope>
    <source>
        <strain evidence="15 16">ACS-120-V-Col10b</strain>
    </source>
</reference>
<evidence type="ECO:0000259" key="12">
    <source>
        <dbReference type="PROSITE" id="PS51085"/>
    </source>
</evidence>
<evidence type="ECO:0000256" key="5">
    <source>
        <dbReference type="ARBA" id="ARBA00022723"/>
    </source>
</evidence>
<feature type="domain" description="4Fe-4S His(Cys)3-ligated-type" evidence="14">
    <location>
        <begin position="93"/>
        <end position="132"/>
    </location>
</feature>
<evidence type="ECO:0000256" key="3">
    <source>
        <dbReference type="ARBA" id="ARBA00022485"/>
    </source>
</evidence>
<dbReference type="SMART" id="SM00929">
    <property type="entry name" value="NADH-G_4Fe-4S_3"/>
    <property type="match status" value="1"/>
</dbReference>
<sequence length="854" mass="91573">MSEELVTLTIDDTEVSVPKGTLIIRAAEQVGIRIPRFCDHPLLAPAGACRQCLVEVAAPDRSGELRPFPKPQASCTMTVMPGMVVKTQRTSEVDEKAQKGVMEFLLINHPLDCPICDKGGECPLQNQAMSEGREVSRFDDAKRTFVKPIKLSTQIALDRERCILCQRCTRFSKQIAGDAFIDLQGRGGGTAPTEDHQFMGEQVGRFDTAILGFHNDASNDSNDEEFAGPYGNPGYDSGLNSGPVGAAEADTSGRPFASYFSGNTIQICPVGALTSTSYRFRGRPFDLVSTPSVSPHDASGAATRIDIRRGEVVRVLAGEDADVNEEWITDKDRFAFTWSTGADRLTAPLVREDGKLVPTSWADALDRAARGLREAREAGKTVLLPGGRLTVEDGYAWSKFARIVMNTNQIDGRVRATSLEETKFLGTRVAGTGLGVTYKDLEKAGRVLIVGLEAEDEAGNVFLRLRKGVLAGSVKVSVVAPMTTPSTRKMNADLLRAAPGTEPEVLDAVSGVLADELANGVIVVGERAVEIPGLYTAVARLADRTEARIAWIPRRAGERGGLEVGLNPNLLPFGRCTADVDARIDMEAVWGGKLPADPTKCTVDILAEAATEPRSAMILGGVDSRDVTDSENLKSAIEKSGFVVSLEVRRTDLTEMADVVFPVAPVTEKNGTFINWEGRLRPFGQALATRAITDREVLHRLAGLMGVDLGVETLKDTHAEINELMQWDGSRIDSPAISPAPVQAPGAGNAVLATHKLMLDEGRMQDFAPELAGTARRSVARMSVATMQAIGVTEGDLVNVSTQRGTITLPVAVTDLPEDVVWLPECSAGSHVHETLGAKNGSVVSIAANTEVNR</sequence>
<dbReference type="PANTHER" id="PTHR43105:SF12">
    <property type="entry name" value="NADH-QUINONE OXIDOREDUCTASE SUBUNIT G"/>
    <property type="match status" value="1"/>
</dbReference>
<keyword evidence="6" id="KW-1278">Translocase</keyword>
<dbReference type="CDD" id="cd00207">
    <property type="entry name" value="fer2"/>
    <property type="match status" value="1"/>
</dbReference>
<evidence type="ECO:0000259" key="13">
    <source>
        <dbReference type="PROSITE" id="PS51669"/>
    </source>
</evidence>
<dbReference type="InterPro" id="IPR019574">
    <property type="entry name" value="NADH_UbQ_OxRdtase_Gsu_4Fe4S-bd"/>
</dbReference>
<evidence type="ECO:0000256" key="6">
    <source>
        <dbReference type="ARBA" id="ARBA00022967"/>
    </source>
</evidence>
<dbReference type="Gene3D" id="3.30.70.20">
    <property type="match status" value="1"/>
</dbReference>
<dbReference type="InterPro" id="IPR050123">
    <property type="entry name" value="Prok_molybdopt-oxidoreductase"/>
</dbReference>
<dbReference type="Pfam" id="PF01568">
    <property type="entry name" value="Molydop_binding"/>
    <property type="match status" value="1"/>
</dbReference>
<feature type="domain" description="2Fe-2S ferredoxin-type" evidence="12">
    <location>
        <begin position="4"/>
        <end position="91"/>
    </location>
</feature>
<comment type="cofactor">
    <cofactor evidence="10">
        <name>[2Fe-2S] cluster</name>
        <dbReference type="ChEBI" id="CHEBI:190135"/>
    </cofactor>
</comment>
<evidence type="ECO:0000313" key="15">
    <source>
        <dbReference type="EMBL" id="EPD31072.1"/>
    </source>
</evidence>
<dbReference type="PROSITE" id="PS51839">
    <property type="entry name" value="4FE4S_HC3"/>
    <property type="match status" value="1"/>
</dbReference>
<dbReference type="Gene3D" id="3.40.50.740">
    <property type="match status" value="2"/>
</dbReference>
<dbReference type="PROSITE" id="PS00643">
    <property type="entry name" value="COMPLEX1_75K_3"/>
    <property type="match status" value="1"/>
</dbReference>
<dbReference type="InterPro" id="IPR006657">
    <property type="entry name" value="MoPterin_dinucl-bd_dom"/>
</dbReference>
<evidence type="ECO:0000256" key="8">
    <source>
        <dbReference type="ARBA" id="ARBA00023014"/>
    </source>
</evidence>
<dbReference type="GO" id="GO:0046872">
    <property type="term" value="F:metal ion binding"/>
    <property type="evidence" value="ECO:0007669"/>
    <property type="project" value="UniProtKB-KW"/>
</dbReference>
<dbReference type="GO" id="GO:0043546">
    <property type="term" value="F:molybdopterin cofactor binding"/>
    <property type="evidence" value="ECO:0007669"/>
    <property type="project" value="InterPro"/>
</dbReference>
<dbReference type="Pfam" id="PF22151">
    <property type="entry name" value="Fer4_NDSU1"/>
    <property type="match status" value="1"/>
</dbReference>
<dbReference type="NCBIfam" id="NF005895">
    <property type="entry name" value="PRK07860.1"/>
    <property type="match status" value="1"/>
</dbReference>
<comment type="cofactor">
    <cofactor evidence="1">
        <name>[4Fe-4S] cluster</name>
        <dbReference type="ChEBI" id="CHEBI:49883"/>
    </cofactor>
</comment>
<dbReference type="Gene3D" id="3.10.20.740">
    <property type="match status" value="1"/>
</dbReference>
<keyword evidence="5" id="KW-0479">Metal-binding</keyword>
<dbReference type="PROSITE" id="PS00641">
    <property type="entry name" value="COMPLEX1_75K_1"/>
    <property type="match status" value="1"/>
</dbReference>
<dbReference type="EMBL" id="AGWN01000001">
    <property type="protein sequence ID" value="EPD31072.1"/>
    <property type="molecule type" value="Genomic_DNA"/>
</dbReference>
<dbReference type="FunFam" id="3.10.20.740:FF:000001">
    <property type="entry name" value="NADH-quinone oxidoreductase subunit G"/>
    <property type="match status" value="1"/>
</dbReference>
<dbReference type="SUPFAM" id="SSF53706">
    <property type="entry name" value="Formate dehydrogenase/DMSO reductase, domains 1-3"/>
    <property type="match status" value="1"/>
</dbReference>
<dbReference type="InterPro" id="IPR054351">
    <property type="entry name" value="NADH_UbQ_OxRdtase_ferredoxin"/>
</dbReference>
<gene>
    <name evidence="15" type="ORF">HMPREF9238_00832</name>
</gene>
<dbReference type="Proteomes" id="UP000014387">
    <property type="component" value="Unassembled WGS sequence"/>
</dbReference>
<evidence type="ECO:0008006" key="17">
    <source>
        <dbReference type="Google" id="ProtNLM"/>
    </source>
</evidence>
<dbReference type="GO" id="GO:0008137">
    <property type="term" value="F:NADH dehydrogenase (ubiquinone) activity"/>
    <property type="evidence" value="ECO:0007669"/>
    <property type="project" value="InterPro"/>
</dbReference>
<dbReference type="InterPro" id="IPR006963">
    <property type="entry name" value="Mopterin_OxRdtase_4Fe-4S_dom"/>
</dbReference>
<comment type="caution">
    <text evidence="15">The sequence shown here is derived from an EMBL/GenBank/DDBJ whole genome shotgun (WGS) entry which is preliminary data.</text>
</comment>
<dbReference type="Gene3D" id="3.40.228.10">
    <property type="entry name" value="Dimethylsulfoxide Reductase, domain 2"/>
    <property type="match status" value="1"/>
</dbReference>
<dbReference type="GO" id="GO:0051539">
    <property type="term" value="F:4 iron, 4 sulfur cluster binding"/>
    <property type="evidence" value="ECO:0007669"/>
    <property type="project" value="UniProtKB-KW"/>
</dbReference>
<dbReference type="PROSITE" id="PS00642">
    <property type="entry name" value="COMPLEX1_75K_2"/>
    <property type="match status" value="1"/>
</dbReference>
<evidence type="ECO:0000256" key="2">
    <source>
        <dbReference type="ARBA" id="ARBA00005404"/>
    </source>
</evidence>
<dbReference type="InterPro" id="IPR036010">
    <property type="entry name" value="2Fe-2S_ferredoxin-like_sf"/>
</dbReference>
<dbReference type="PROSITE" id="PS51669">
    <property type="entry name" value="4FE4S_MOW_BIS_MGD"/>
    <property type="match status" value="1"/>
</dbReference>
<dbReference type="InterPro" id="IPR001041">
    <property type="entry name" value="2Fe-2S_ferredoxin-type"/>
</dbReference>
<dbReference type="PROSITE" id="PS51085">
    <property type="entry name" value="2FE2S_FER_2"/>
    <property type="match status" value="1"/>
</dbReference>
<evidence type="ECO:0000256" key="1">
    <source>
        <dbReference type="ARBA" id="ARBA00001966"/>
    </source>
</evidence>
<organism evidence="15 16">
    <name type="scientific">Gleimia europaea ACS-120-V-Col10b</name>
    <dbReference type="NCBI Taxonomy" id="883069"/>
    <lineage>
        <taxon>Bacteria</taxon>
        <taxon>Bacillati</taxon>
        <taxon>Actinomycetota</taxon>
        <taxon>Actinomycetes</taxon>
        <taxon>Actinomycetales</taxon>
        <taxon>Actinomycetaceae</taxon>
        <taxon>Gleimia</taxon>
    </lineage>
</organism>
<dbReference type="InterPro" id="IPR009010">
    <property type="entry name" value="Asp_de-COase-like_dom_sf"/>
</dbReference>
<keyword evidence="8" id="KW-0411">Iron-sulfur</keyword>
<evidence type="ECO:0000259" key="14">
    <source>
        <dbReference type="PROSITE" id="PS51839"/>
    </source>
</evidence>
<dbReference type="RefSeq" id="WP_016444184.1">
    <property type="nucleotide sequence ID" value="NZ_KE150266.1"/>
</dbReference>
<dbReference type="InterPro" id="IPR006656">
    <property type="entry name" value="Mopterin_OxRdtase"/>
</dbReference>
<dbReference type="Pfam" id="PF10588">
    <property type="entry name" value="NADH-G_4Fe-4S_3"/>
    <property type="match status" value="1"/>
</dbReference>
<evidence type="ECO:0000256" key="4">
    <source>
        <dbReference type="ARBA" id="ARBA00022714"/>
    </source>
</evidence>
<keyword evidence="16" id="KW-1185">Reference proteome</keyword>